<accession>H0E4Q8</accession>
<proteinExistence type="predicted"/>
<sequence>MITMMPPTPDPQPMTQLELAESRLAADVEALASIFDDAHPATRPAVALAGRVAVQERRVRSLRALPHHREADGAQDARWDLTLAYEHLAFACDQRGDRAAATWARELAIAERHAIDPPIERRPAPALRGSRPAFAFALAG</sequence>
<name>H0E4Q8_9ACTN</name>
<keyword evidence="2" id="KW-1185">Reference proteome</keyword>
<comment type="caution">
    <text evidence="1">The sequence shown here is derived from an EMBL/GenBank/DDBJ whole genome shotgun (WGS) entry which is preliminary data.</text>
</comment>
<dbReference type="AlphaFoldDB" id="H0E4Q8"/>
<gene>
    <name evidence="1" type="ORF">PAI11_17890</name>
</gene>
<organism evidence="1 2">
    <name type="scientific">Patulibacter medicamentivorans</name>
    <dbReference type="NCBI Taxonomy" id="1097667"/>
    <lineage>
        <taxon>Bacteria</taxon>
        <taxon>Bacillati</taxon>
        <taxon>Actinomycetota</taxon>
        <taxon>Thermoleophilia</taxon>
        <taxon>Solirubrobacterales</taxon>
        <taxon>Patulibacteraceae</taxon>
        <taxon>Patulibacter</taxon>
    </lineage>
</organism>
<reference evidence="1 2" key="1">
    <citation type="journal article" date="2013" name="Biodegradation">
        <title>Quantitative proteomic analysis of ibuprofen-degrading Patulibacter sp. strain I11.</title>
        <authorList>
            <person name="Almeida B."/>
            <person name="Kjeldal H."/>
            <person name="Lolas I."/>
            <person name="Knudsen A.D."/>
            <person name="Carvalho G."/>
            <person name="Nielsen K.L."/>
            <person name="Barreto Crespo M.T."/>
            <person name="Stensballe A."/>
            <person name="Nielsen J.L."/>
        </authorList>
    </citation>
    <scope>NUCLEOTIDE SEQUENCE [LARGE SCALE GENOMIC DNA]</scope>
    <source>
        <strain evidence="1 2">I11</strain>
    </source>
</reference>
<protein>
    <submittedName>
        <fullName evidence="1">Uncharacterized protein</fullName>
    </submittedName>
</protein>
<dbReference type="Proteomes" id="UP000005143">
    <property type="component" value="Unassembled WGS sequence"/>
</dbReference>
<evidence type="ECO:0000313" key="2">
    <source>
        <dbReference type="Proteomes" id="UP000005143"/>
    </source>
</evidence>
<evidence type="ECO:0000313" key="1">
    <source>
        <dbReference type="EMBL" id="EHN11336.1"/>
    </source>
</evidence>
<dbReference type="EMBL" id="AGUD01000115">
    <property type="protein sequence ID" value="EHN11336.1"/>
    <property type="molecule type" value="Genomic_DNA"/>
</dbReference>